<evidence type="ECO:0000313" key="3">
    <source>
        <dbReference type="EMBL" id="RCX00366.1"/>
    </source>
</evidence>
<dbReference type="Gene3D" id="3.40.50.2000">
    <property type="entry name" value="Glycogen Phosphorylase B"/>
    <property type="match status" value="3"/>
</dbReference>
<sequence length="823" mass="93859">MKFKVLVDLQSCQSPSRIRGIGRYSLDLFNGLIENENSNIDFHLLLNADFQSETLELMAIFEKKIGCSNVHTLNCGLHTPVLEGNDYLYEGAALIREEFIKNLDPDLFIITSFFEGIGDMALTSIPHIRGQVGVILYDLIPLLNQKEYLINPYVKKWYYKKIKSLQDDVDILFAISEASRLEAIAHLNIDESKIITISSAVSPVFQSDRARSAVSRERVPDADYILYTANLDPRKNLKGMFESFSLLKKKLKSSIKLVIVSQVDDTKMFEMVSLARRSGLIESDFILTGYISDEELVDLYSRCKLFVFPSLHEGFGLPCLEAMCCDAAVIGSNITSIPEVINFDEALFDPNDPNDIATSMFKALTDEFFYKRLKQNAKIQRTQFSWDKTCARVIKYIETLTPFGDSQVKRFNLSDDLLKRFKSASVNYNDFDYIKSAKLIELLYPKKEPNIFIDVTAIVEHDAKTGIQRVVRSIINNIPKNHRSKVKLIKLVGKGWYEYATEYYNNTIDKMDDVGVVTPLKGDIFLGLDLIADKAECAKKIYLEWRARGVNISIVVYDILPVLMPNFFHEGISHVFPEWLNMVTECADNVLCISGAVAEDYIKYKENKDSSVYRKLEQKIDYFHLGADFEQVERVFVESFNGLELSKTFLMVGTIEPRKGHLQVLDAFEEFLKYKTEYNLIIVGKAGWNSDELIKRLKYLNSKSGKIFWLNNVADDQLNILYQNSLALIAASYGEGFGLPLIEAAQYGLPIIARDLPVFKEVAGDNAYYFNSKISFKRLAEEILNWTDLYDSNEHIKSSGIEYISWENSANRLFSCAVRSCSH</sequence>
<evidence type="ECO:0000259" key="2">
    <source>
        <dbReference type="Pfam" id="PF00534"/>
    </source>
</evidence>
<dbReference type="CDD" id="cd03809">
    <property type="entry name" value="GT4_MtfB-like"/>
    <property type="match status" value="2"/>
</dbReference>
<organism evidence="3 4">
    <name type="scientific">Marinomonas foliarum</name>
    <dbReference type="NCBI Taxonomy" id="491950"/>
    <lineage>
        <taxon>Bacteria</taxon>
        <taxon>Pseudomonadati</taxon>
        <taxon>Pseudomonadota</taxon>
        <taxon>Gammaproteobacteria</taxon>
        <taxon>Oceanospirillales</taxon>
        <taxon>Oceanospirillaceae</taxon>
        <taxon>Marinomonas</taxon>
    </lineage>
</organism>
<dbReference type="EMBL" id="QPJQ01000023">
    <property type="protein sequence ID" value="RCX00366.1"/>
    <property type="molecule type" value="Genomic_DNA"/>
</dbReference>
<dbReference type="InterPro" id="IPR001296">
    <property type="entry name" value="Glyco_trans_1"/>
</dbReference>
<feature type="domain" description="Glycosyl transferase family 1" evidence="2">
    <location>
        <begin position="219"/>
        <end position="378"/>
    </location>
</feature>
<dbReference type="AlphaFoldDB" id="A0A368ZW67"/>
<evidence type="ECO:0000313" key="4">
    <source>
        <dbReference type="Proteomes" id="UP000253506"/>
    </source>
</evidence>
<dbReference type="PANTHER" id="PTHR46401:SF2">
    <property type="entry name" value="GLYCOSYLTRANSFERASE WBBK-RELATED"/>
    <property type="match status" value="1"/>
</dbReference>
<dbReference type="GO" id="GO:0016757">
    <property type="term" value="F:glycosyltransferase activity"/>
    <property type="evidence" value="ECO:0007669"/>
    <property type="project" value="InterPro"/>
</dbReference>
<proteinExistence type="predicted"/>
<accession>A0A368ZW67</accession>
<reference evidence="3 4" key="1">
    <citation type="submission" date="2018-07" db="EMBL/GenBank/DDBJ databases">
        <title>Genomic Encyclopedia of Type Strains, Phase III (KMG-III): the genomes of soil and plant-associated and newly described type strains.</title>
        <authorList>
            <person name="Whitman W."/>
        </authorList>
    </citation>
    <scope>NUCLEOTIDE SEQUENCE [LARGE SCALE GENOMIC DNA]</scope>
    <source>
        <strain evidence="3 4">CECT 7731</strain>
    </source>
</reference>
<dbReference type="Proteomes" id="UP000253506">
    <property type="component" value="Unassembled WGS sequence"/>
</dbReference>
<gene>
    <name evidence="3" type="ORF">DFP77_12315</name>
</gene>
<name>A0A368ZW67_9GAMM</name>
<protein>
    <submittedName>
        <fullName evidence="3">Glycosyltransferase involved in cell wall biosynthesis</fullName>
    </submittedName>
</protein>
<dbReference type="SUPFAM" id="SSF53756">
    <property type="entry name" value="UDP-Glycosyltransferase/glycogen phosphorylase"/>
    <property type="match status" value="2"/>
</dbReference>
<evidence type="ECO:0000256" key="1">
    <source>
        <dbReference type="ARBA" id="ARBA00022679"/>
    </source>
</evidence>
<dbReference type="RefSeq" id="WP_114412564.1">
    <property type="nucleotide sequence ID" value="NZ_QPJQ01000023.1"/>
</dbReference>
<comment type="caution">
    <text evidence="3">The sequence shown here is derived from an EMBL/GenBank/DDBJ whole genome shotgun (WGS) entry which is preliminary data.</text>
</comment>
<keyword evidence="1 3" id="KW-0808">Transferase</keyword>
<dbReference type="OrthoDB" id="9801609at2"/>
<dbReference type="Pfam" id="PF00534">
    <property type="entry name" value="Glycos_transf_1"/>
    <property type="match status" value="2"/>
</dbReference>
<dbReference type="GO" id="GO:0009103">
    <property type="term" value="P:lipopolysaccharide biosynthetic process"/>
    <property type="evidence" value="ECO:0007669"/>
    <property type="project" value="TreeGrafter"/>
</dbReference>
<dbReference type="PANTHER" id="PTHR46401">
    <property type="entry name" value="GLYCOSYLTRANSFERASE WBBK-RELATED"/>
    <property type="match status" value="1"/>
</dbReference>
<feature type="domain" description="Glycosyl transferase family 1" evidence="2">
    <location>
        <begin position="646"/>
        <end position="800"/>
    </location>
</feature>